<keyword evidence="4" id="KW-1185">Reference proteome</keyword>
<dbReference type="AlphaFoldDB" id="A0A9W6FQ38"/>
<dbReference type="RefSeq" id="WP_281810169.1">
    <property type="nucleotide sequence ID" value="NZ_BSDO01000024.1"/>
</dbReference>
<comment type="caution">
    <text evidence="1">The sequence shown here is derived from an EMBL/GenBank/DDBJ whole genome shotgun (WGS) entry which is preliminary data.</text>
</comment>
<dbReference type="EMBL" id="JAVDPY010000001">
    <property type="protein sequence ID" value="MDR6331906.1"/>
    <property type="molecule type" value="Genomic_DNA"/>
</dbReference>
<reference evidence="2 4" key="2">
    <citation type="submission" date="2023-07" db="EMBL/GenBank/DDBJ databases">
        <title>Genomic Encyclopedia of Type Strains, Phase IV (KMG-IV): sequencing the most valuable type-strain genomes for metagenomic binning, comparative biology and taxonomic classification.</title>
        <authorList>
            <person name="Goeker M."/>
        </authorList>
    </citation>
    <scope>NUCLEOTIDE SEQUENCE [LARGE SCALE GENOMIC DNA]</scope>
    <source>
        <strain evidence="2 4">DSM 338</strain>
    </source>
</reference>
<organism evidence="1 3">
    <name type="scientific">Xanthobacter flavus</name>
    <dbReference type="NCBI Taxonomy" id="281"/>
    <lineage>
        <taxon>Bacteria</taxon>
        <taxon>Pseudomonadati</taxon>
        <taxon>Pseudomonadota</taxon>
        <taxon>Alphaproteobacteria</taxon>
        <taxon>Hyphomicrobiales</taxon>
        <taxon>Xanthobacteraceae</taxon>
        <taxon>Xanthobacter</taxon>
    </lineage>
</organism>
<accession>A0A9W6FQ38</accession>
<evidence type="ECO:0000313" key="2">
    <source>
        <dbReference type="EMBL" id="MDR6331906.1"/>
    </source>
</evidence>
<name>A0A9W6FQ38_XANFL</name>
<evidence type="ECO:0000313" key="1">
    <source>
        <dbReference type="EMBL" id="GLI25683.1"/>
    </source>
</evidence>
<dbReference type="Proteomes" id="UP001245370">
    <property type="component" value="Unassembled WGS sequence"/>
</dbReference>
<dbReference type="EMBL" id="BSDO01000024">
    <property type="protein sequence ID" value="GLI25683.1"/>
    <property type="molecule type" value="Genomic_DNA"/>
</dbReference>
<dbReference type="Proteomes" id="UP001144397">
    <property type="component" value="Unassembled WGS sequence"/>
</dbReference>
<reference evidence="1" key="1">
    <citation type="submission" date="2022-12" db="EMBL/GenBank/DDBJ databases">
        <title>Reference genome sequencing for broad-spectrum identification of bacterial and archaeal isolates by mass spectrometry.</title>
        <authorList>
            <person name="Sekiguchi Y."/>
            <person name="Tourlousse D.M."/>
        </authorList>
    </citation>
    <scope>NUCLEOTIDE SEQUENCE</scope>
    <source>
        <strain evidence="1">301</strain>
    </source>
</reference>
<sequence length="82" mass="8839">MRPHPQISPYITREPGKVQLVVPVLGPNGITCLQVPLSRRAGAVMALELAGAQCDQWADPIVRQPDDIEGLSHEGFLQAIDG</sequence>
<dbReference type="GeneID" id="95766129"/>
<evidence type="ECO:0000313" key="4">
    <source>
        <dbReference type="Proteomes" id="UP001245370"/>
    </source>
</evidence>
<gene>
    <name evidence="2" type="ORF">GGQ86_000353</name>
    <name evidence="1" type="ORF">XFLAVUS301_53570</name>
</gene>
<protein>
    <submittedName>
        <fullName evidence="1">Uncharacterized protein</fullName>
    </submittedName>
</protein>
<evidence type="ECO:0000313" key="3">
    <source>
        <dbReference type="Proteomes" id="UP001144397"/>
    </source>
</evidence>
<proteinExistence type="predicted"/>